<feature type="binding site" evidence="4 5">
    <location>
        <position position="124"/>
    </location>
    <ligand>
        <name>Zn(2+)</name>
        <dbReference type="ChEBI" id="CHEBI:29105"/>
    </ligand>
</feature>
<evidence type="ECO:0000256" key="5">
    <source>
        <dbReference type="PROSITE-ProRule" id="PRU00236"/>
    </source>
</evidence>
<dbReference type="Proteomes" id="UP000535491">
    <property type="component" value="Unassembled WGS sequence"/>
</dbReference>
<feature type="binding site" evidence="4">
    <location>
        <position position="30"/>
    </location>
    <ligand>
        <name>NAD(+)</name>
        <dbReference type="ChEBI" id="CHEBI:57540"/>
    </ligand>
</feature>
<reference evidence="7 8" key="1">
    <citation type="submission" date="2020-07" db="EMBL/GenBank/DDBJ databases">
        <authorList>
            <person name="Feng H."/>
        </authorList>
    </citation>
    <scope>NUCLEOTIDE SEQUENCE [LARGE SCALE GENOMIC DNA]</scope>
    <source>
        <strain evidence="8">s-10</strain>
    </source>
</reference>
<feature type="binding site" evidence="4">
    <location>
        <position position="113"/>
    </location>
    <ligand>
        <name>NAD(+)</name>
        <dbReference type="ChEBI" id="CHEBI:57540"/>
    </ligand>
</feature>
<keyword evidence="8" id="KW-1185">Reference proteome</keyword>
<feature type="binding site" evidence="4">
    <location>
        <position position="97"/>
    </location>
    <ligand>
        <name>NAD(+)</name>
        <dbReference type="ChEBI" id="CHEBI:57540"/>
    </ligand>
</feature>
<feature type="binding site" evidence="4">
    <location>
        <position position="182"/>
    </location>
    <ligand>
        <name>NAD(+)</name>
        <dbReference type="ChEBI" id="CHEBI:57540"/>
    </ligand>
</feature>
<evidence type="ECO:0000256" key="4">
    <source>
        <dbReference type="HAMAP-Rule" id="MF_01968"/>
    </source>
</evidence>
<dbReference type="PROSITE" id="PS50305">
    <property type="entry name" value="SIRTUIN"/>
    <property type="match status" value="1"/>
</dbReference>
<dbReference type="InterPro" id="IPR028628">
    <property type="entry name" value="Sirtuin_class_U"/>
</dbReference>
<feature type="binding site" evidence="4 5">
    <location>
        <position position="141"/>
    </location>
    <ligand>
        <name>Zn(2+)</name>
        <dbReference type="ChEBI" id="CHEBI:29105"/>
    </ligand>
</feature>
<feature type="binding site" evidence="4">
    <location>
        <position position="225"/>
    </location>
    <ligand>
        <name>NAD(+)</name>
        <dbReference type="ChEBI" id="CHEBI:57540"/>
    </ligand>
</feature>
<dbReference type="NCBIfam" id="NF001753">
    <property type="entry name" value="PRK00481.1-3"/>
    <property type="match status" value="1"/>
</dbReference>
<keyword evidence="2 4" id="KW-0808">Transferase</keyword>
<protein>
    <recommendedName>
        <fullName evidence="4">NAD-dependent protein deacetylase</fullName>
        <ecNumber evidence="4">2.3.1.286</ecNumber>
    </recommendedName>
    <alternativeName>
        <fullName evidence="4">Regulatory protein SIR2 homolog</fullName>
    </alternativeName>
</protein>
<dbReference type="Gene3D" id="3.30.1600.10">
    <property type="entry name" value="SIR2/SIRT2 'Small Domain"/>
    <property type="match status" value="1"/>
</dbReference>
<evidence type="ECO:0000256" key="2">
    <source>
        <dbReference type="ARBA" id="ARBA00022679"/>
    </source>
</evidence>
<evidence type="ECO:0000256" key="1">
    <source>
        <dbReference type="ARBA" id="ARBA00022490"/>
    </source>
</evidence>
<evidence type="ECO:0000256" key="3">
    <source>
        <dbReference type="ARBA" id="ARBA00023027"/>
    </source>
</evidence>
<feature type="binding site" evidence="4">
    <location>
        <position position="29"/>
    </location>
    <ligand>
        <name>nicotinamide</name>
        <dbReference type="ChEBI" id="CHEBI:17154"/>
    </ligand>
</feature>
<dbReference type="InterPro" id="IPR003000">
    <property type="entry name" value="Sirtuin"/>
</dbReference>
<comment type="catalytic activity">
    <reaction evidence="4">
        <text>N(6)-acetyl-L-lysyl-[protein] + NAD(+) + H2O = 2''-O-acetyl-ADP-D-ribose + nicotinamide + L-lysyl-[protein]</text>
        <dbReference type="Rhea" id="RHEA:43636"/>
        <dbReference type="Rhea" id="RHEA-COMP:9752"/>
        <dbReference type="Rhea" id="RHEA-COMP:10731"/>
        <dbReference type="ChEBI" id="CHEBI:15377"/>
        <dbReference type="ChEBI" id="CHEBI:17154"/>
        <dbReference type="ChEBI" id="CHEBI:29969"/>
        <dbReference type="ChEBI" id="CHEBI:57540"/>
        <dbReference type="ChEBI" id="CHEBI:61930"/>
        <dbReference type="ChEBI" id="CHEBI:83767"/>
        <dbReference type="EC" id="2.3.1.286"/>
    </reaction>
</comment>
<dbReference type="Gene3D" id="3.40.50.1220">
    <property type="entry name" value="TPP-binding domain"/>
    <property type="match status" value="1"/>
</dbReference>
<comment type="subcellular location">
    <subcellularLocation>
        <location evidence="4">Cytoplasm</location>
    </subcellularLocation>
</comment>
<dbReference type="SUPFAM" id="SSF52467">
    <property type="entry name" value="DHS-like NAD/FAD-binding domain"/>
    <property type="match status" value="1"/>
</dbReference>
<dbReference type="Pfam" id="PF02146">
    <property type="entry name" value="SIR2"/>
    <property type="match status" value="1"/>
</dbReference>
<feature type="binding site" evidence="4 5">
    <location>
        <position position="121"/>
    </location>
    <ligand>
        <name>Zn(2+)</name>
        <dbReference type="ChEBI" id="CHEBI:29105"/>
    </ligand>
</feature>
<dbReference type="GO" id="GO:0008270">
    <property type="term" value="F:zinc ion binding"/>
    <property type="evidence" value="ECO:0007669"/>
    <property type="project" value="UniProtKB-UniRule"/>
</dbReference>
<feature type="binding site" evidence="4">
    <location>
        <position position="98"/>
    </location>
    <ligand>
        <name>nicotinamide</name>
        <dbReference type="ChEBI" id="CHEBI:17154"/>
    </ligand>
</feature>
<feature type="binding site" evidence="4">
    <location>
        <position position="181"/>
    </location>
    <ligand>
        <name>NAD(+)</name>
        <dbReference type="ChEBI" id="CHEBI:57540"/>
    </ligand>
</feature>
<dbReference type="HAMAP" id="MF_01968">
    <property type="entry name" value="Sirtuin_ClassU"/>
    <property type="match status" value="1"/>
</dbReference>
<feature type="domain" description="Deacetylase sirtuin-type" evidence="6">
    <location>
        <begin position="1"/>
        <end position="239"/>
    </location>
</feature>
<keyword evidence="4 5" id="KW-0479">Metal-binding</keyword>
<feature type="binding site" evidence="4 5">
    <location>
        <position position="143"/>
    </location>
    <ligand>
        <name>Zn(2+)</name>
        <dbReference type="ChEBI" id="CHEBI:29105"/>
    </ligand>
</feature>
<feature type="binding site" evidence="4">
    <location>
        <position position="22"/>
    </location>
    <ligand>
        <name>NAD(+)</name>
        <dbReference type="ChEBI" id="CHEBI:57540"/>
    </ligand>
</feature>
<comment type="caution">
    <text evidence="4">Lacks conserved residue(s) required for the propagation of feature annotation.</text>
</comment>
<comment type="similarity">
    <text evidence="4">Belongs to the sirtuin family. Class U subfamily.</text>
</comment>
<evidence type="ECO:0000313" key="8">
    <source>
        <dbReference type="Proteomes" id="UP000535491"/>
    </source>
</evidence>
<dbReference type="InterPro" id="IPR026590">
    <property type="entry name" value="Ssirtuin_cat_dom"/>
</dbReference>
<dbReference type="InterPro" id="IPR050134">
    <property type="entry name" value="NAD-dep_sirtuin_deacylases"/>
</dbReference>
<name>A0A7W1WRG8_9BACL</name>
<accession>A0A7W1WRG8</accession>
<feature type="binding site" evidence="4">
    <location>
        <position position="18"/>
    </location>
    <ligand>
        <name>NAD(+)</name>
        <dbReference type="ChEBI" id="CHEBI:57540"/>
    </ligand>
</feature>
<feature type="binding site" evidence="4">
    <location>
        <position position="98"/>
    </location>
    <ligand>
        <name>NAD(+)</name>
        <dbReference type="ChEBI" id="CHEBI:57540"/>
    </ligand>
</feature>
<keyword evidence="3 4" id="KW-0520">NAD</keyword>
<dbReference type="RefSeq" id="WP_181751777.1">
    <property type="nucleotide sequence ID" value="NZ_JACEIQ010000008.1"/>
</dbReference>
<comment type="caution">
    <text evidence="7">The sequence shown here is derived from an EMBL/GenBank/DDBJ whole genome shotgun (WGS) entry which is preliminary data.</text>
</comment>
<dbReference type="GO" id="GO:0005737">
    <property type="term" value="C:cytoplasm"/>
    <property type="evidence" value="ECO:0007669"/>
    <property type="project" value="UniProtKB-SubCell"/>
</dbReference>
<keyword evidence="1 4" id="KW-0963">Cytoplasm</keyword>
<feature type="binding site" evidence="4">
    <location>
        <position position="206"/>
    </location>
    <ligand>
        <name>NAD(+)</name>
        <dbReference type="ChEBI" id="CHEBI:57540"/>
    </ligand>
</feature>
<dbReference type="EC" id="2.3.1.286" evidence="4"/>
<feature type="binding site" evidence="4">
    <location>
        <position position="97"/>
    </location>
    <ligand>
        <name>nicotinamide</name>
        <dbReference type="ChEBI" id="CHEBI:17154"/>
    </ligand>
</feature>
<evidence type="ECO:0000313" key="7">
    <source>
        <dbReference type="EMBL" id="MBA4494531.1"/>
    </source>
</evidence>
<gene>
    <name evidence="4" type="primary">cobB</name>
    <name evidence="7" type="ORF">H1191_09460</name>
</gene>
<feature type="active site" description="Proton acceptor" evidence="4 5">
    <location>
        <position position="113"/>
    </location>
</feature>
<dbReference type="AlphaFoldDB" id="A0A7W1WRG8"/>
<feature type="binding site" evidence="4">
    <location>
        <position position="29"/>
    </location>
    <ligand>
        <name>NAD(+)</name>
        <dbReference type="ChEBI" id="CHEBI:57540"/>
    </ligand>
</feature>
<comment type="cofactor">
    <cofactor evidence="4">
        <name>Zn(2+)</name>
        <dbReference type="ChEBI" id="CHEBI:29105"/>
    </cofactor>
    <text evidence="4">Binds 1 zinc ion per subunit.</text>
</comment>
<proteinExistence type="inferred from homology"/>
<dbReference type="GO" id="GO:0070403">
    <property type="term" value="F:NAD+ binding"/>
    <property type="evidence" value="ECO:0007669"/>
    <property type="project" value="UniProtKB-UniRule"/>
</dbReference>
<dbReference type="PANTHER" id="PTHR11085:SF4">
    <property type="entry name" value="NAD-DEPENDENT PROTEIN DEACYLASE"/>
    <property type="match status" value="1"/>
</dbReference>
<dbReference type="GO" id="GO:0017136">
    <property type="term" value="F:histone deacetylase activity, NAD-dependent"/>
    <property type="evidence" value="ECO:0007669"/>
    <property type="project" value="TreeGrafter"/>
</dbReference>
<sequence length="240" mass="26657">MIEDWLKESKYTVVFTGAGMSTESGLPDFRSSGGLWAGKDPMVIASTYALQNNRDEFTDFYRSRIKELLKHKPHEGHEILARWEKEGFVHGIITQNVDTYHQKAGSQHVAEIHGSLGTVHCSICGTSYPFESYLAPNGTQCTCGGFIRPSIVLFGESLPEEELTKAEEMISKAELCIVLGSSLQVSPANYFPITAKENGAKLAIINMEPTEFDDYADLVINGKKIGSFLKEVDEKLREDQ</sequence>
<evidence type="ECO:0000259" key="6">
    <source>
        <dbReference type="PROSITE" id="PS50305"/>
    </source>
</evidence>
<feature type="binding site" evidence="4">
    <location>
        <position position="95"/>
    </location>
    <ligand>
        <name>NAD(+)</name>
        <dbReference type="ChEBI" id="CHEBI:57540"/>
    </ligand>
</feature>
<keyword evidence="4 5" id="KW-0862">Zinc</keyword>
<dbReference type="InterPro" id="IPR029035">
    <property type="entry name" value="DHS-like_NAD/FAD-binding_dom"/>
</dbReference>
<dbReference type="EMBL" id="JACEIQ010000008">
    <property type="protein sequence ID" value="MBA4494531.1"/>
    <property type="molecule type" value="Genomic_DNA"/>
</dbReference>
<dbReference type="InterPro" id="IPR026591">
    <property type="entry name" value="Sirtuin_cat_small_dom_sf"/>
</dbReference>
<organism evidence="7 8">
    <name type="scientific">Paenactinomyces guangxiensis</name>
    <dbReference type="NCBI Taxonomy" id="1490290"/>
    <lineage>
        <taxon>Bacteria</taxon>
        <taxon>Bacillati</taxon>
        <taxon>Bacillota</taxon>
        <taxon>Bacilli</taxon>
        <taxon>Bacillales</taxon>
        <taxon>Thermoactinomycetaceae</taxon>
        <taxon>Paenactinomyces</taxon>
    </lineage>
</organism>
<comment type="function">
    <text evidence="4">NAD-dependent protein deacetylase which modulates the activities of several enzymes which are inactive in their acetylated form.</text>
</comment>
<dbReference type="PANTHER" id="PTHR11085">
    <property type="entry name" value="NAD-DEPENDENT PROTEIN DEACYLASE SIRTUIN-5, MITOCHONDRIAL-RELATED"/>
    <property type="match status" value="1"/>
</dbReference>